<dbReference type="PANTHER" id="PTHR42648:SF32">
    <property type="entry name" value="RIBONUCLEASE H-LIKE DOMAIN, GAG-PRE-INTEGRASE DOMAIN PROTEIN-RELATED"/>
    <property type="match status" value="1"/>
</dbReference>
<dbReference type="Pfam" id="PF07727">
    <property type="entry name" value="RVT_2"/>
    <property type="match status" value="1"/>
</dbReference>
<dbReference type="GO" id="GO:0046872">
    <property type="term" value="F:metal ion binding"/>
    <property type="evidence" value="ECO:0007669"/>
    <property type="project" value="UniProtKB-KW"/>
</dbReference>
<dbReference type="Pfam" id="PF13976">
    <property type="entry name" value="gag_pre-integrs"/>
    <property type="match status" value="1"/>
</dbReference>
<dbReference type="InterPro" id="IPR001584">
    <property type="entry name" value="Integrase_cat-core"/>
</dbReference>
<dbReference type="InterPro" id="IPR013103">
    <property type="entry name" value="RVT_2"/>
</dbReference>
<gene>
    <name evidence="6" type="ORF">Tci_015774</name>
</gene>
<name>A0A6L2K384_TANCI</name>
<dbReference type="Gene3D" id="3.30.420.10">
    <property type="entry name" value="Ribonuclease H-like superfamily/Ribonuclease H"/>
    <property type="match status" value="1"/>
</dbReference>
<evidence type="ECO:0000259" key="5">
    <source>
        <dbReference type="PROSITE" id="PS50994"/>
    </source>
</evidence>
<feature type="coiled-coil region" evidence="3">
    <location>
        <begin position="1019"/>
        <end position="1046"/>
    </location>
</feature>
<keyword evidence="1" id="KW-0479">Metal-binding</keyword>
<sequence>MSVDNTSSTNDVSTAYRVSSSSVSKSQKEGSASYTDEVIHSLFTNQSSAPQLDYDDLEHINDDGLEEMDLKWQSVFMNKECDLEDSLVNDRYAEGSHPVPPRMIGNYMSFGPDVEIDYSRFTYGPKQTLVNESDAKTSEYTSCESDSSVEPSTSVPEPVVNESKVVSEAKAVCKPKVWTDAPLIKEYESDSDDDSVHMTWNKAHLADYQEFKGGSVAFGGSNGRITVCDKKNKVLFTDTDCLVLSPDFKFAGENQVLLKIPRQHNMYSFNLKSIDLSGDLSCLFAKASIDESNKWHRRIRHVNFKNLNKLMKGNLVRGLPSKIFENDHTCVACQKGKQHKASCKAKIVSSVNQPLQILHMDLFGHTYDETTLILTDFIRQAKNQFNQKVKTIRSDNGTEFKNHNLTEFYGLKGIKREYSNARTSQQNGVAERKNMTFIETARTMFEDSFLHTTFWAETVNTACYVLNMVLVTKPQNKTSYELLTGKGHAWMFDLDYLTNSMNYEPILVENQANKSAGLKEANNSTGDKIEKNEKPVSQVEQIFQEELEKLKRQEKEANDATRKEATYENQDANTNSTNLLTAVSIPVSAAGPSRALNDAKPSYPDDPLMPHLDDIFASLSEGIFTNSSYDDEGVVTDFNNLGITVTVSPTPTTRIHTIHPKTQILGDPLSAVQTRSKVHKNPKGHALAGGRDRLDEVFAPVARIEAIRIFLAFASYMGFIVYQIDVESSFLYDTIDEEVYVTQPPGFVDPKFPNKVTPMTSYLQAMKRIFTYLKGQPKLGNPQHEVVNFLAGDLFHGNARTALLKGRLLEVTTAKQRLLLPSRAKPAESEGFEQIIDFLNGSTIRYAVTASPTIRTSCIKQFWSTAMAKTINDEVRVQALIDAKRCLSAKTTSWNEFSITMASTIICLATNQKFNFSRYILLSLVKNIEAEVPFYMFPRVITPLFKNMLVPAAEEVGQAQDAVSIPTEPSTSKPYMKHKSKKQHPKAPKDSLKFQELIDLCIRLSNKVLDLKREVIDIKSSFTDKIQKLEDKVDQLEEENRVLKEKSFKTTQVDTTAPVKNMEKSFNQERMIADMNEDVEVNLEEAQAKAYNLDLQHSKKVLSMQDVDEEEPIEVEEVIEVVTTAKLITEVVTTAKPTTAAQVPKASALRRKRGVVIQDPKETTTLVIVHTERRRSQYKKKVIKDKIVDNDDDDVYMEATPLASKVPVVNYQIHHENNKPYYKIIRADGTHKLFLSFITLLKNFDREDLETLWKLVKERYGLAKVKSWKLFESCGVRIITFTTTQMIMLVEKKYPLKHLTLQQMLDSVRLEVKEESEMSLELIRECRGPRNQDNKHKESIKRSVPIETLASTALVSCDGLGGYDWSDQAKEGPNYALMAYTSLSSNSKTGLKPVKERLEFFKKNEFIYLDDFKVLKVEIQMKDIAIRELRIPPPYTGNFMPLNPDLSFIGLDEFANKLVDENVKAKSSKEESKAVKKNNDALIIKEWVSDDEDENLTQPKIVKKTDKRVIDSGYSRHMTGNMSYLTDYEEIDRGYVAFGGNPNGGKIIGKEAVNTACYVQNKVLVVKPHNRTPYELFHGRIPTLSFKRPFRCPITILNTIDHLGKFNGKADEGSGPDWLFDIDALTRTMNYEPIFTGTQFNGFVDTKASDNADLKRSHDDEFKPSCDDGKKVDEDPSKENKCNDQEKEDNVNNTNNVNTVSSTVNAAGLNKNNELLFDPNMPTLEDVSTFNFSSEDEDDDFVVYQMDVKVLFSMGRLEKRFMHVHHQDLKIQTFLIEYTRLKKHYMDYIKLLEPVCACARYQVNQKVSHLHAVKRIFRMSKKEDCQFLRCRLISWQCKKQTVVVNSIIEAEYMASSSCCGQVLWIQNKLLDYRFGVDAAEDFKENMLTD</sequence>
<dbReference type="GO" id="GO:0003676">
    <property type="term" value="F:nucleic acid binding"/>
    <property type="evidence" value="ECO:0007669"/>
    <property type="project" value="InterPro"/>
</dbReference>
<evidence type="ECO:0000313" key="6">
    <source>
        <dbReference type="EMBL" id="GEU43796.1"/>
    </source>
</evidence>
<feature type="compositionally biased region" description="Basic and acidic residues" evidence="4">
    <location>
        <begin position="1653"/>
        <end position="1690"/>
    </location>
</feature>
<dbReference type="InterPro" id="IPR025724">
    <property type="entry name" value="GAG-pre-integrase_dom"/>
</dbReference>
<dbReference type="GO" id="GO:0016787">
    <property type="term" value="F:hydrolase activity"/>
    <property type="evidence" value="ECO:0007669"/>
    <property type="project" value="UniProtKB-KW"/>
</dbReference>
<feature type="region of interest" description="Disordered" evidence="4">
    <location>
        <begin position="1653"/>
        <end position="1698"/>
    </location>
</feature>
<feature type="compositionally biased region" description="Low complexity" evidence="4">
    <location>
        <begin position="13"/>
        <end position="31"/>
    </location>
</feature>
<reference evidence="6" key="1">
    <citation type="journal article" date="2019" name="Sci. Rep.">
        <title>Draft genome of Tanacetum cinerariifolium, the natural source of mosquito coil.</title>
        <authorList>
            <person name="Yamashiro T."/>
            <person name="Shiraishi A."/>
            <person name="Satake H."/>
            <person name="Nakayama K."/>
        </authorList>
    </citation>
    <scope>NUCLEOTIDE SEQUENCE</scope>
</reference>
<evidence type="ECO:0000256" key="2">
    <source>
        <dbReference type="ARBA" id="ARBA00022801"/>
    </source>
</evidence>
<dbReference type="EMBL" id="BKCJ010001757">
    <property type="protein sequence ID" value="GEU43796.1"/>
    <property type="molecule type" value="Genomic_DNA"/>
</dbReference>
<dbReference type="SUPFAM" id="SSF53098">
    <property type="entry name" value="Ribonuclease H-like"/>
    <property type="match status" value="1"/>
</dbReference>
<feature type="region of interest" description="Disordered" evidence="4">
    <location>
        <begin position="961"/>
        <end position="988"/>
    </location>
</feature>
<comment type="caution">
    <text evidence="6">The sequence shown here is derived from an EMBL/GenBank/DDBJ whole genome shotgun (WGS) entry which is preliminary data.</text>
</comment>
<feature type="domain" description="Integrase catalytic" evidence="5">
    <location>
        <begin position="316"/>
        <end position="487"/>
    </location>
</feature>
<feature type="region of interest" description="Disordered" evidence="4">
    <location>
        <begin position="1"/>
        <end position="31"/>
    </location>
</feature>
<feature type="compositionally biased region" description="Basic residues" evidence="4">
    <location>
        <begin position="975"/>
        <end position="986"/>
    </location>
</feature>
<evidence type="ECO:0000256" key="1">
    <source>
        <dbReference type="ARBA" id="ARBA00022723"/>
    </source>
</evidence>
<feature type="compositionally biased region" description="Polar residues" evidence="4">
    <location>
        <begin position="1"/>
        <end position="12"/>
    </location>
</feature>
<evidence type="ECO:0000256" key="4">
    <source>
        <dbReference type="SAM" id="MobiDB-lite"/>
    </source>
</evidence>
<dbReference type="PANTHER" id="PTHR42648">
    <property type="entry name" value="TRANSPOSASE, PUTATIVE-RELATED"/>
    <property type="match status" value="1"/>
</dbReference>
<keyword evidence="3" id="KW-0175">Coiled coil</keyword>
<organism evidence="6">
    <name type="scientific">Tanacetum cinerariifolium</name>
    <name type="common">Dalmatian daisy</name>
    <name type="synonym">Chrysanthemum cinerariifolium</name>
    <dbReference type="NCBI Taxonomy" id="118510"/>
    <lineage>
        <taxon>Eukaryota</taxon>
        <taxon>Viridiplantae</taxon>
        <taxon>Streptophyta</taxon>
        <taxon>Embryophyta</taxon>
        <taxon>Tracheophyta</taxon>
        <taxon>Spermatophyta</taxon>
        <taxon>Magnoliopsida</taxon>
        <taxon>eudicotyledons</taxon>
        <taxon>Gunneridae</taxon>
        <taxon>Pentapetalae</taxon>
        <taxon>asterids</taxon>
        <taxon>campanulids</taxon>
        <taxon>Asterales</taxon>
        <taxon>Asteraceae</taxon>
        <taxon>Asteroideae</taxon>
        <taxon>Anthemideae</taxon>
        <taxon>Anthemidinae</taxon>
        <taxon>Tanacetum</taxon>
    </lineage>
</organism>
<feature type="coiled-coil region" evidence="3">
    <location>
        <begin position="536"/>
        <end position="570"/>
    </location>
</feature>
<feature type="region of interest" description="Disordered" evidence="4">
    <location>
        <begin position="132"/>
        <end position="160"/>
    </location>
</feature>
<dbReference type="InterPro" id="IPR039537">
    <property type="entry name" value="Retrotran_Ty1/copia-like"/>
</dbReference>
<protein>
    <recommendedName>
        <fullName evidence="5">Integrase catalytic domain-containing protein</fullName>
    </recommendedName>
</protein>
<evidence type="ECO:0000256" key="3">
    <source>
        <dbReference type="SAM" id="Coils"/>
    </source>
</evidence>
<dbReference type="GO" id="GO:0015074">
    <property type="term" value="P:DNA integration"/>
    <property type="evidence" value="ECO:0007669"/>
    <property type="project" value="InterPro"/>
</dbReference>
<dbReference type="InterPro" id="IPR012337">
    <property type="entry name" value="RNaseH-like_sf"/>
</dbReference>
<proteinExistence type="predicted"/>
<dbReference type="PROSITE" id="PS50994">
    <property type="entry name" value="INTEGRASE"/>
    <property type="match status" value="1"/>
</dbReference>
<keyword evidence="2" id="KW-0378">Hydrolase</keyword>
<feature type="compositionally biased region" description="Low complexity" evidence="4">
    <location>
        <begin position="142"/>
        <end position="160"/>
    </location>
</feature>
<dbReference type="InterPro" id="IPR036397">
    <property type="entry name" value="RNaseH_sf"/>
</dbReference>
<accession>A0A6L2K384</accession>